<evidence type="ECO:0000313" key="1">
    <source>
        <dbReference type="EMBL" id="CSA67352.1"/>
    </source>
</evidence>
<proteinExistence type="predicted"/>
<organism evidence="1 2">
    <name type="scientific">Vibrio cholerae</name>
    <dbReference type="NCBI Taxonomy" id="666"/>
    <lineage>
        <taxon>Bacteria</taxon>
        <taxon>Pseudomonadati</taxon>
        <taxon>Pseudomonadota</taxon>
        <taxon>Gammaproteobacteria</taxon>
        <taxon>Vibrionales</taxon>
        <taxon>Vibrionaceae</taxon>
        <taxon>Vibrio</taxon>
    </lineage>
</organism>
<gene>
    <name evidence="1" type="ORF">ERS013165_02139</name>
</gene>
<dbReference type="Proteomes" id="UP000044806">
    <property type="component" value="Unassembled WGS sequence"/>
</dbReference>
<reference evidence="1 2" key="1">
    <citation type="submission" date="2015-07" db="EMBL/GenBank/DDBJ databases">
        <authorList>
            <consortium name="Pathogen Informatics"/>
        </authorList>
    </citation>
    <scope>NUCLEOTIDE SEQUENCE [LARGE SCALE GENOMIC DNA]</scope>
    <source>
        <strain evidence="1 2">A51</strain>
    </source>
</reference>
<sequence>MVIAFRTDLLFILKQILPNPFRLSEIKTATQYRLQLPERDTRGIRW</sequence>
<dbReference type="AlphaFoldDB" id="A0A655QPN9"/>
<protein>
    <submittedName>
        <fullName evidence="1">Uncharacterized protein</fullName>
    </submittedName>
</protein>
<accession>A0A655QPN9</accession>
<name>A0A655QPN9_VIBCL</name>
<evidence type="ECO:0000313" key="2">
    <source>
        <dbReference type="Proteomes" id="UP000044806"/>
    </source>
</evidence>
<dbReference type="EMBL" id="CWOW01000010">
    <property type="protein sequence ID" value="CSA67352.1"/>
    <property type="molecule type" value="Genomic_DNA"/>
</dbReference>